<evidence type="ECO:0000256" key="2">
    <source>
        <dbReference type="ARBA" id="ARBA00022490"/>
    </source>
</evidence>
<dbReference type="InterPro" id="IPR026962">
    <property type="entry name" value="KTNB1"/>
</dbReference>
<dbReference type="eggNOG" id="KOG0267">
    <property type="taxonomic scope" value="Eukaryota"/>
</dbReference>
<organism evidence="12 13">
    <name type="scientific">Monosiga brevicollis</name>
    <name type="common">Choanoflagellate</name>
    <dbReference type="NCBI Taxonomy" id="81824"/>
    <lineage>
        <taxon>Eukaryota</taxon>
        <taxon>Choanoflagellata</taxon>
        <taxon>Craspedida</taxon>
        <taxon>Salpingoecidae</taxon>
        <taxon>Monosiga</taxon>
    </lineage>
</organism>
<dbReference type="KEGG" id="mbr:MONBRDRAFT_22808"/>
<evidence type="ECO:0000259" key="10">
    <source>
        <dbReference type="Pfam" id="PF13925"/>
    </source>
</evidence>
<dbReference type="RefSeq" id="XP_001743328.1">
    <property type="nucleotide sequence ID" value="XM_001743276.1"/>
</dbReference>
<keyword evidence="3 8" id="KW-0853">WD repeat</keyword>
<dbReference type="InterPro" id="IPR020472">
    <property type="entry name" value="WD40_PAC1"/>
</dbReference>
<dbReference type="PRINTS" id="PR00320">
    <property type="entry name" value="GPROTEINBRPT"/>
</dbReference>
<dbReference type="PROSITE" id="PS50082">
    <property type="entry name" value="WD_REPEATS_2"/>
    <property type="match status" value="5"/>
</dbReference>
<dbReference type="PROSITE" id="PS00678">
    <property type="entry name" value="WD_REPEATS_1"/>
    <property type="match status" value="3"/>
</dbReference>
<keyword evidence="4 7" id="KW-0493">Microtubule</keyword>
<dbReference type="InterPro" id="IPR036322">
    <property type="entry name" value="WD40_repeat_dom_sf"/>
</dbReference>
<feature type="repeat" description="WD" evidence="8">
    <location>
        <begin position="55"/>
        <end position="96"/>
    </location>
</feature>
<dbReference type="InParanoid" id="A9US53"/>
<keyword evidence="13" id="KW-1185">Reference proteome</keyword>
<feature type="compositionally biased region" description="Polar residues" evidence="9">
    <location>
        <begin position="317"/>
        <end position="330"/>
    </location>
</feature>
<dbReference type="Proteomes" id="UP000001357">
    <property type="component" value="Unassembled WGS sequence"/>
</dbReference>
<dbReference type="STRING" id="81824.A9US53"/>
<protein>
    <recommendedName>
        <fullName evidence="7">Katanin p80 WD40 repeat-containing subunit B1 homolog</fullName>
    </recommendedName>
</protein>
<dbReference type="CDD" id="cd00200">
    <property type="entry name" value="WD40"/>
    <property type="match status" value="1"/>
</dbReference>
<dbReference type="HAMAP" id="MF_03022">
    <property type="entry name" value="Katanin_p80_B1"/>
    <property type="match status" value="1"/>
</dbReference>
<accession>A9US53</accession>
<name>A9US53_MONBE</name>
<feature type="repeat" description="WD" evidence="8">
    <location>
        <begin position="139"/>
        <end position="180"/>
    </location>
</feature>
<dbReference type="InterPro" id="IPR019775">
    <property type="entry name" value="WD40_repeat_CS"/>
</dbReference>
<dbReference type="InterPro" id="IPR001680">
    <property type="entry name" value="WD40_rpt"/>
</dbReference>
<feature type="domain" description="WDR36/Utp21 N-terminal" evidence="11">
    <location>
        <begin position="28"/>
        <end position="212"/>
    </location>
</feature>
<keyword evidence="5" id="KW-0677">Repeat</keyword>
<proteinExistence type="inferred from homology"/>
<dbReference type="GO" id="GO:0005874">
    <property type="term" value="C:microtubule"/>
    <property type="evidence" value="ECO:0007669"/>
    <property type="project" value="UniProtKB-KW"/>
</dbReference>
<evidence type="ECO:0000256" key="1">
    <source>
        <dbReference type="ARBA" id="ARBA00004245"/>
    </source>
</evidence>
<feature type="compositionally biased region" description="Low complexity" evidence="9">
    <location>
        <begin position="332"/>
        <end position="366"/>
    </location>
</feature>
<evidence type="ECO:0000259" key="11">
    <source>
        <dbReference type="Pfam" id="PF25171"/>
    </source>
</evidence>
<dbReference type="PROSITE" id="PS50294">
    <property type="entry name" value="WD_REPEATS_REGION"/>
    <property type="match status" value="5"/>
</dbReference>
<dbReference type="GO" id="GO:0008017">
    <property type="term" value="F:microtubule binding"/>
    <property type="evidence" value="ECO:0007669"/>
    <property type="project" value="UniProtKB-UniRule"/>
</dbReference>
<dbReference type="OMA" id="FESMCTI"/>
<comment type="subcellular location">
    <subcellularLocation>
        <location evidence="1 7">Cytoplasm</location>
        <location evidence="1 7">Cytoskeleton</location>
    </subcellularLocation>
</comment>
<dbReference type="SUPFAM" id="SSF50978">
    <property type="entry name" value="WD40 repeat-like"/>
    <property type="match status" value="1"/>
</dbReference>
<comment type="function">
    <text evidence="7">May participate in a complex which severs microtubules in an ATP-dependent manner. Microtubule severing may promote rapid reorganization of cellular microtubule arrays.</text>
</comment>
<dbReference type="SMART" id="SM00320">
    <property type="entry name" value="WD40"/>
    <property type="match status" value="6"/>
</dbReference>
<feature type="repeat" description="WD" evidence="8">
    <location>
        <begin position="12"/>
        <end position="54"/>
    </location>
</feature>
<keyword evidence="2 7" id="KW-0963">Cytoplasm</keyword>
<evidence type="ECO:0000256" key="8">
    <source>
        <dbReference type="PROSITE-ProRule" id="PRU00221"/>
    </source>
</evidence>
<feature type="compositionally biased region" description="Basic and acidic residues" evidence="9">
    <location>
        <begin position="388"/>
        <end position="401"/>
    </location>
</feature>
<keyword evidence="6 7" id="KW-0206">Cytoskeleton</keyword>
<dbReference type="GO" id="GO:0051013">
    <property type="term" value="P:microtubule severing"/>
    <property type="evidence" value="ECO:0007669"/>
    <property type="project" value="UniProtKB-UniRule"/>
</dbReference>
<dbReference type="InterPro" id="IPR059157">
    <property type="entry name" value="WDR36-Utp21_N"/>
</dbReference>
<evidence type="ECO:0000256" key="5">
    <source>
        <dbReference type="ARBA" id="ARBA00022737"/>
    </source>
</evidence>
<sequence>MATENVSRLQDFVAHSDKVNCIAIGRNAGRYLATGGEDRKVNIWHIGKPNAVATLAGHTSPVECVRFDNTDEVVVAGSSSGTLKLWDVKQGKAVRTLTGHKSNIRCLDFHPYGDFIASGSQDTNLKIWDIRRKGCIQTYKGHTEAINVLSFSPDGHWVVSGGEDGVVKLWDLTAGKLMTEFRDHAGPVTDLQFHPSEFLLATGSADRTVKFWDLESFQCVSTSRPESSRVRRICFDPLGRALYSGSKDSFKVYGWEPEVTYDSLSMGWGRLQDMHVKDPEGTTLVAASCHNESVSVWLVDLQNINFDRNNAKPAETQVVNRNSTMTSDADSAQRPRALPRAPAATANAARPRISSSSSTTASSGAAQLNVPAPKTEPNGTQALKRSWNKTDRPVIPSTRDKPLDLDVSEFLPSPIQDVKRNASQTEDELLASLRSGHTSMMTIMSTRARNIQIVKKIWAQGRHRNLMLANPNVWTLDCAVAVLPAFANLINSKHETYVIAACQTTNFLLKSFGTMIHAAGMTAAAGRSVDVSKEERHEKCCACYESLQVVKEALQARSDESGKLGSAIRKAMRAIEVM</sequence>
<dbReference type="Gene3D" id="2.130.10.10">
    <property type="entry name" value="YVTN repeat-like/Quinoprotein amine dehydrogenase"/>
    <property type="match status" value="2"/>
</dbReference>
<gene>
    <name evidence="12" type="ORF">MONBRDRAFT_22808</name>
</gene>
<dbReference type="FunCoup" id="A9US53">
    <property type="interactions" value="484"/>
</dbReference>
<dbReference type="GO" id="GO:0005737">
    <property type="term" value="C:cytoplasm"/>
    <property type="evidence" value="ECO:0007669"/>
    <property type="project" value="UniProtKB-UniRule"/>
</dbReference>
<dbReference type="FunFam" id="2.130.10.10:FF:003606">
    <property type="entry name" value="Katanin p80 WD40 repeat-containing subunit B1 homolog"/>
    <property type="match status" value="1"/>
</dbReference>
<dbReference type="FunFam" id="2.130.10.10:FF:000462">
    <property type="entry name" value="Katanin p80 WD40 repeat-containing subunit B1"/>
    <property type="match status" value="1"/>
</dbReference>
<evidence type="ECO:0000313" key="12">
    <source>
        <dbReference type="EMBL" id="EDQ92042.1"/>
    </source>
</evidence>
<dbReference type="PANTHER" id="PTHR19845">
    <property type="entry name" value="KATANIN P80 SUBUNIT"/>
    <property type="match status" value="1"/>
</dbReference>
<dbReference type="Pfam" id="PF13925">
    <property type="entry name" value="Katanin_con80"/>
    <property type="match status" value="1"/>
</dbReference>
<dbReference type="AlphaFoldDB" id="A9US53"/>
<evidence type="ECO:0000256" key="4">
    <source>
        <dbReference type="ARBA" id="ARBA00022701"/>
    </source>
</evidence>
<dbReference type="PANTHER" id="PTHR19845:SF0">
    <property type="entry name" value="KATANIN P80 WD40 REPEAT-CONTAINING SUBUNIT B1"/>
    <property type="match status" value="1"/>
</dbReference>
<dbReference type="GO" id="GO:0008352">
    <property type="term" value="C:katanin complex"/>
    <property type="evidence" value="ECO:0000318"/>
    <property type="project" value="GO_Central"/>
</dbReference>
<evidence type="ECO:0000256" key="7">
    <source>
        <dbReference type="HAMAP-Rule" id="MF_03022"/>
    </source>
</evidence>
<evidence type="ECO:0000313" key="13">
    <source>
        <dbReference type="Proteomes" id="UP000001357"/>
    </source>
</evidence>
<feature type="domain" description="Katanin p80 subunit C-terminal" evidence="10">
    <location>
        <begin position="467"/>
        <end position="571"/>
    </location>
</feature>
<dbReference type="Pfam" id="PF25171">
    <property type="entry name" value="Beta-prop_WDR36-Utp21_1st"/>
    <property type="match status" value="1"/>
</dbReference>
<dbReference type="EMBL" id="CH991544">
    <property type="protein sequence ID" value="EDQ92042.1"/>
    <property type="molecule type" value="Genomic_DNA"/>
</dbReference>
<dbReference type="GO" id="GO:0007019">
    <property type="term" value="P:microtubule depolymerization"/>
    <property type="evidence" value="ECO:0000318"/>
    <property type="project" value="GO_Central"/>
</dbReference>
<dbReference type="InterPro" id="IPR028021">
    <property type="entry name" value="Katanin_C-terminal"/>
</dbReference>
<feature type="region of interest" description="Disordered" evidence="9">
    <location>
        <begin position="315"/>
        <end position="401"/>
    </location>
</feature>
<feature type="repeat" description="WD" evidence="8">
    <location>
        <begin position="181"/>
        <end position="222"/>
    </location>
</feature>
<evidence type="ECO:0000256" key="3">
    <source>
        <dbReference type="ARBA" id="ARBA00022574"/>
    </source>
</evidence>
<feature type="repeat" description="WD" evidence="8">
    <location>
        <begin position="97"/>
        <end position="138"/>
    </location>
</feature>
<comment type="similarity">
    <text evidence="7">Belongs to the WD repeat KATNB1 family.</text>
</comment>
<dbReference type="GeneID" id="5888223"/>
<reference evidence="12 13" key="1">
    <citation type="journal article" date="2008" name="Nature">
        <title>The genome of the choanoflagellate Monosiga brevicollis and the origin of metazoans.</title>
        <authorList>
            <consortium name="JGI Sequencing"/>
            <person name="King N."/>
            <person name="Westbrook M.J."/>
            <person name="Young S.L."/>
            <person name="Kuo A."/>
            <person name="Abedin M."/>
            <person name="Chapman J."/>
            <person name="Fairclough S."/>
            <person name="Hellsten U."/>
            <person name="Isogai Y."/>
            <person name="Letunic I."/>
            <person name="Marr M."/>
            <person name="Pincus D."/>
            <person name="Putnam N."/>
            <person name="Rokas A."/>
            <person name="Wright K.J."/>
            <person name="Zuzow R."/>
            <person name="Dirks W."/>
            <person name="Good M."/>
            <person name="Goodstein D."/>
            <person name="Lemons D."/>
            <person name="Li W."/>
            <person name="Lyons J.B."/>
            <person name="Morris A."/>
            <person name="Nichols S."/>
            <person name="Richter D.J."/>
            <person name="Salamov A."/>
            <person name="Bork P."/>
            <person name="Lim W.A."/>
            <person name="Manning G."/>
            <person name="Miller W.T."/>
            <person name="McGinnis W."/>
            <person name="Shapiro H."/>
            <person name="Tjian R."/>
            <person name="Grigoriev I.V."/>
            <person name="Rokhsar D."/>
        </authorList>
    </citation>
    <scope>NUCLEOTIDE SEQUENCE [LARGE SCALE GENOMIC DNA]</scope>
    <source>
        <strain evidence="13">MX1 / ATCC 50154</strain>
    </source>
</reference>
<evidence type="ECO:0000256" key="9">
    <source>
        <dbReference type="SAM" id="MobiDB-lite"/>
    </source>
</evidence>
<evidence type="ECO:0000256" key="6">
    <source>
        <dbReference type="ARBA" id="ARBA00023212"/>
    </source>
</evidence>
<dbReference type="InterPro" id="IPR015943">
    <property type="entry name" value="WD40/YVTN_repeat-like_dom_sf"/>
</dbReference>